<feature type="region of interest" description="Disordered" evidence="1">
    <location>
        <begin position="16"/>
        <end position="42"/>
    </location>
</feature>
<evidence type="ECO:0000313" key="2">
    <source>
        <dbReference type="EMBL" id="PJO42961.1"/>
    </source>
</evidence>
<dbReference type="RefSeq" id="WP_100543607.1">
    <property type="nucleotide sequence ID" value="NZ_PHQY01000646.1"/>
</dbReference>
<protein>
    <submittedName>
        <fullName evidence="2">Uncharacterized protein</fullName>
    </submittedName>
</protein>
<evidence type="ECO:0000313" key="3">
    <source>
        <dbReference type="Proteomes" id="UP000232101"/>
    </source>
</evidence>
<gene>
    <name evidence="2" type="ORF">CWD94_14405</name>
</gene>
<evidence type="ECO:0000256" key="1">
    <source>
        <dbReference type="SAM" id="MobiDB-lite"/>
    </source>
</evidence>
<name>A0A2M9Q4G5_9BACI</name>
<proteinExistence type="predicted"/>
<dbReference type="EMBL" id="PHQY01000646">
    <property type="protein sequence ID" value="PJO42961.1"/>
    <property type="molecule type" value="Genomic_DNA"/>
</dbReference>
<accession>A0A2M9Q4G5</accession>
<dbReference type="Proteomes" id="UP000232101">
    <property type="component" value="Unassembled WGS sequence"/>
</dbReference>
<sequence length="109" mass="12314">MITTRNSTYNMQYLMSRRSYKGLTRQNSNENNRTSKESQERINNVNKIIEKSKTSKLSANQIETLKSAVKDGLLGSSTNKLGLGGMHTLKKFSADSKYNSTLKAYRNSI</sequence>
<reference evidence="2 3" key="1">
    <citation type="submission" date="2017-11" db="EMBL/GenBank/DDBJ databases">
        <title>Bacterial isolate from king chilli rhizosphere.</title>
        <authorList>
            <person name="Takhelmayum P."/>
            <person name="Sarangthem I."/>
        </authorList>
    </citation>
    <scope>NUCLEOTIDE SEQUENCE [LARGE SCALE GENOMIC DNA]</scope>
    <source>
        <strain evidence="3">t26</strain>
    </source>
</reference>
<comment type="caution">
    <text evidence="2">The sequence shown here is derived from an EMBL/GenBank/DDBJ whole genome shotgun (WGS) entry which is preliminary data.</text>
</comment>
<organism evidence="2 3">
    <name type="scientific">Lysinibacillus xylanilyticus</name>
    <dbReference type="NCBI Taxonomy" id="582475"/>
    <lineage>
        <taxon>Bacteria</taxon>
        <taxon>Bacillati</taxon>
        <taxon>Bacillota</taxon>
        <taxon>Bacilli</taxon>
        <taxon>Bacillales</taxon>
        <taxon>Bacillaceae</taxon>
        <taxon>Lysinibacillus</taxon>
    </lineage>
</organism>
<dbReference type="AlphaFoldDB" id="A0A2M9Q4G5"/>